<feature type="non-terminal residue" evidence="1">
    <location>
        <position position="98"/>
    </location>
</feature>
<comment type="caution">
    <text evidence="1">The sequence shown here is derived from an EMBL/GenBank/DDBJ whole genome shotgun (WGS) entry which is preliminary data.</text>
</comment>
<keyword evidence="2" id="KW-1185">Reference proteome</keyword>
<protein>
    <submittedName>
        <fullName evidence="1">Uncharacterized protein</fullName>
    </submittedName>
</protein>
<sequence length="98" mass="11452">MMDARPILPQGWHFATSCFLPQGYGYIRPFTRIDHPVRYFIIDFDNSVRFRPGESPIVKGLGGRDNDPPELRTTHIPFDHYKLDVFTVGNVIYKEIRQ</sequence>
<reference evidence="1" key="2">
    <citation type="submission" date="2021-10" db="EMBL/GenBank/DDBJ databases">
        <title>Phylogenomics reveals ancestral predisposition of the termite-cultivated fungus Termitomyces towards a domesticated lifestyle.</title>
        <authorList>
            <person name="Auxier B."/>
            <person name="Grum-Grzhimaylo A."/>
            <person name="Cardenas M.E."/>
            <person name="Lodge J.D."/>
            <person name="Laessoe T."/>
            <person name="Pedersen O."/>
            <person name="Smith M.E."/>
            <person name="Kuyper T.W."/>
            <person name="Franco-Molano E.A."/>
            <person name="Baroni T.J."/>
            <person name="Aanen D.K."/>
        </authorList>
    </citation>
    <scope>NUCLEOTIDE SEQUENCE</scope>
    <source>
        <strain evidence="1">AP01</strain>
        <tissue evidence="1">Mycelium</tissue>
    </source>
</reference>
<organism evidence="1 2">
    <name type="scientific">Asterophora parasitica</name>
    <dbReference type="NCBI Taxonomy" id="117018"/>
    <lineage>
        <taxon>Eukaryota</taxon>
        <taxon>Fungi</taxon>
        <taxon>Dikarya</taxon>
        <taxon>Basidiomycota</taxon>
        <taxon>Agaricomycotina</taxon>
        <taxon>Agaricomycetes</taxon>
        <taxon>Agaricomycetidae</taxon>
        <taxon>Agaricales</taxon>
        <taxon>Tricholomatineae</taxon>
        <taxon>Lyophyllaceae</taxon>
        <taxon>Asterophora</taxon>
    </lineage>
</organism>
<evidence type="ECO:0000313" key="2">
    <source>
        <dbReference type="Proteomes" id="UP000775547"/>
    </source>
</evidence>
<dbReference type="OrthoDB" id="5987198at2759"/>
<gene>
    <name evidence="1" type="ORF">DXG03_004522</name>
</gene>
<reference evidence="1" key="1">
    <citation type="submission" date="2020-07" db="EMBL/GenBank/DDBJ databases">
        <authorList>
            <person name="Nieuwenhuis M."/>
            <person name="Van De Peppel L.J.J."/>
        </authorList>
    </citation>
    <scope>NUCLEOTIDE SEQUENCE</scope>
    <source>
        <strain evidence="1">AP01</strain>
        <tissue evidence="1">Mycelium</tissue>
    </source>
</reference>
<dbReference type="AlphaFoldDB" id="A0A9P7FRR0"/>
<accession>A0A9P7FRR0</accession>
<dbReference type="Proteomes" id="UP000775547">
    <property type="component" value="Unassembled WGS sequence"/>
</dbReference>
<dbReference type="EMBL" id="JABCKV010002704">
    <property type="protein sequence ID" value="KAG5637307.1"/>
    <property type="molecule type" value="Genomic_DNA"/>
</dbReference>
<proteinExistence type="predicted"/>
<evidence type="ECO:0000313" key="1">
    <source>
        <dbReference type="EMBL" id="KAG5637307.1"/>
    </source>
</evidence>
<dbReference type="PROSITE" id="PS51257">
    <property type="entry name" value="PROKAR_LIPOPROTEIN"/>
    <property type="match status" value="1"/>
</dbReference>
<name>A0A9P7FRR0_9AGAR</name>